<comment type="caution">
    <text evidence="1">The sequence shown here is derived from an EMBL/GenBank/DDBJ whole genome shotgun (WGS) entry which is preliminary data.</text>
</comment>
<proteinExistence type="predicted"/>
<sequence>MCSTRLCDRLGSNKSGSCRIEIHSLQLAHIGTKKYSPNLRHPRSISPSQKCFEQFWI</sequence>
<gene>
    <name evidence="1" type="ORF">HFN_1143</name>
</gene>
<keyword evidence="2" id="KW-1185">Reference proteome</keyword>
<protein>
    <submittedName>
        <fullName evidence="1">Uncharacterized protein</fullName>
    </submittedName>
</protein>
<evidence type="ECO:0000313" key="2">
    <source>
        <dbReference type="Proteomes" id="UP000018143"/>
    </source>
</evidence>
<dbReference type="EMBL" id="BASD01000028">
    <property type="protein sequence ID" value="GAD19903.1"/>
    <property type="molecule type" value="Genomic_DNA"/>
</dbReference>
<evidence type="ECO:0000313" key="1">
    <source>
        <dbReference type="EMBL" id="GAD19903.1"/>
    </source>
</evidence>
<name>T1DWT0_9HELI</name>
<dbReference type="STRING" id="1325130.HFN_1143"/>
<dbReference type="AlphaFoldDB" id="T1DWT0"/>
<reference evidence="1 2" key="1">
    <citation type="journal article" date="2013" name="Genome Announc.">
        <title>Draft Genome Sequence of Helicobacter fennelliae Strain MRY12-0050, Isolated from a Bacteremia Patient.</title>
        <authorList>
            <person name="Rimbara E."/>
            <person name="Matsui M."/>
            <person name="Mori S."/>
            <person name="Suzuki S."/>
            <person name="Suzuki M."/>
            <person name="Kim H."/>
            <person name="Sekizuka T."/>
            <person name="Kuroda M."/>
            <person name="Shibayama K."/>
        </authorList>
    </citation>
    <scope>NUCLEOTIDE SEQUENCE [LARGE SCALE GENOMIC DNA]</scope>
    <source>
        <strain evidence="1 2">MRY12-0050</strain>
    </source>
</reference>
<dbReference type="Proteomes" id="UP000018143">
    <property type="component" value="Unassembled WGS sequence"/>
</dbReference>
<accession>T1DWT0</accession>
<organism evidence="1 2">
    <name type="scientific">Helicobacter fennelliae MRY12-0050</name>
    <dbReference type="NCBI Taxonomy" id="1325130"/>
    <lineage>
        <taxon>Bacteria</taxon>
        <taxon>Pseudomonadati</taxon>
        <taxon>Campylobacterota</taxon>
        <taxon>Epsilonproteobacteria</taxon>
        <taxon>Campylobacterales</taxon>
        <taxon>Helicobacteraceae</taxon>
        <taxon>Helicobacter</taxon>
    </lineage>
</organism>